<dbReference type="InterPro" id="IPR001128">
    <property type="entry name" value="Cyt_P450"/>
</dbReference>
<reference evidence="3" key="2">
    <citation type="submission" date="2020-11" db="EMBL/GenBank/DDBJ databases">
        <authorList>
            <person name="McCartney M.A."/>
            <person name="Auch B."/>
            <person name="Kono T."/>
            <person name="Mallez S."/>
            <person name="Becker A."/>
            <person name="Gohl D.M."/>
            <person name="Silverstein K.A.T."/>
            <person name="Koren S."/>
            <person name="Bechman K.B."/>
            <person name="Herman A."/>
            <person name="Abrahante J.E."/>
            <person name="Garbe J."/>
        </authorList>
    </citation>
    <scope>NUCLEOTIDE SEQUENCE</scope>
    <source>
        <strain evidence="3">Duluth1</strain>
        <tissue evidence="3">Whole animal</tissue>
    </source>
</reference>
<name>A0A9D4R5J7_DREPO</name>
<dbReference type="InterPro" id="IPR036396">
    <property type="entry name" value="Cyt_P450_sf"/>
</dbReference>
<keyword evidence="2" id="KW-0472">Membrane</keyword>
<dbReference type="GO" id="GO:0016705">
    <property type="term" value="F:oxidoreductase activity, acting on paired donors, with incorporation or reduction of molecular oxygen"/>
    <property type="evidence" value="ECO:0007669"/>
    <property type="project" value="InterPro"/>
</dbReference>
<reference evidence="3" key="1">
    <citation type="journal article" date="2019" name="bioRxiv">
        <title>The Genome of the Zebra Mussel, Dreissena polymorpha: A Resource for Invasive Species Research.</title>
        <authorList>
            <person name="McCartney M.A."/>
            <person name="Auch B."/>
            <person name="Kono T."/>
            <person name="Mallez S."/>
            <person name="Zhang Y."/>
            <person name="Obille A."/>
            <person name="Becker A."/>
            <person name="Abrahante J.E."/>
            <person name="Garbe J."/>
            <person name="Badalamenti J.P."/>
            <person name="Herman A."/>
            <person name="Mangelson H."/>
            <person name="Liachko I."/>
            <person name="Sullivan S."/>
            <person name="Sone E.D."/>
            <person name="Koren S."/>
            <person name="Silverstein K.A.T."/>
            <person name="Beckman K.B."/>
            <person name="Gohl D.M."/>
        </authorList>
    </citation>
    <scope>NUCLEOTIDE SEQUENCE</scope>
    <source>
        <strain evidence="3">Duluth1</strain>
        <tissue evidence="3">Whole animal</tissue>
    </source>
</reference>
<evidence type="ECO:0000256" key="1">
    <source>
        <dbReference type="ARBA" id="ARBA00010617"/>
    </source>
</evidence>
<keyword evidence="2" id="KW-0812">Transmembrane</keyword>
<dbReference type="EMBL" id="JAIWYP010000003">
    <property type="protein sequence ID" value="KAH3855764.1"/>
    <property type="molecule type" value="Genomic_DNA"/>
</dbReference>
<sequence length="114" mass="12995">MLEGLSVTSCGLIILVCIMVHRFLLSRSVRNLPPSPGLNLPIFGHCYLLREDMRPILARLRKQCGDVYYMQLLTVQVVIISGYDVIVDAFKKQADLLQPDRSCSFWKRSPEEKA</sequence>
<dbReference type="Gene3D" id="1.10.630.10">
    <property type="entry name" value="Cytochrome P450"/>
    <property type="match status" value="1"/>
</dbReference>
<dbReference type="GO" id="GO:0005506">
    <property type="term" value="F:iron ion binding"/>
    <property type="evidence" value="ECO:0007669"/>
    <property type="project" value="InterPro"/>
</dbReference>
<organism evidence="3 4">
    <name type="scientific">Dreissena polymorpha</name>
    <name type="common">Zebra mussel</name>
    <name type="synonym">Mytilus polymorpha</name>
    <dbReference type="NCBI Taxonomy" id="45954"/>
    <lineage>
        <taxon>Eukaryota</taxon>
        <taxon>Metazoa</taxon>
        <taxon>Spiralia</taxon>
        <taxon>Lophotrochozoa</taxon>
        <taxon>Mollusca</taxon>
        <taxon>Bivalvia</taxon>
        <taxon>Autobranchia</taxon>
        <taxon>Heteroconchia</taxon>
        <taxon>Euheterodonta</taxon>
        <taxon>Imparidentia</taxon>
        <taxon>Neoheterodontei</taxon>
        <taxon>Myida</taxon>
        <taxon>Dreissenoidea</taxon>
        <taxon>Dreissenidae</taxon>
        <taxon>Dreissena</taxon>
    </lineage>
</organism>
<dbReference type="Proteomes" id="UP000828390">
    <property type="component" value="Unassembled WGS sequence"/>
</dbReference>
<dbReference type="AlphaFoldDB" id="A0A9D4R5J7"/>
<dbReference type="GO" id="GO:0004497">
    <property type="term" value="F:monooxygenase activity"/>
    <property type="evidence" value="ECO:0007669"/>
    <property type="project" value="InterPro"/>
</dbReference>
<evidence type="ECO:0000313" key="3">
    <source>
        <dbReference type="EMBL" id="KAH3855764.1"/>
    </source>
</evidence>
<dbReference type="PANTHER" id="PTHR24299:SF21">
    <property type="entry name" value="OS09G0441600 PROTEIN"/>
    <property type="match status" value="1"/>
</dbReference>
<evidence type="ECO:0000313" key="4">
    <source>
        <dbReference type="Proteomes" id="UP000828390"/>
    </source>
</evidence>
<comment type="similarity">
    <text evidence="1">Belongs to the cytochrome P450 family.</text>
</comment>
<feature type="transmembrane region" description="Helical" evidence="2">
    <location>
        <begin position="6"/>
        <end position="25"/>
    </location>
</feature>
<dbReference type="GO" id="GO:0020037">
    <property type="term" value="F:heme binding"/>
    <property type="evidence" value="ECO:0007669"/>
    <property type="project" value="InterPro"/>
</dbReference>
<proteinExistence type="inferred from homology"/>
<dbReference type="PANTHER" id="PTHR24299">
    <property type="entry name" value="CYTOCHROME P450 FAMILY 1"/>
    <property type="match status" value="1"/>
</dbReference>
<dbReference type="Pfam" id="PF00067">
    <property type="entry name" value="p450"/>
    <property type="match status" value="1"/>
</dbReference>
<keyword evidence="2" id="KW-1133">Transmembrane helix</keyword>
<protein>
    <recommendedName>
        <fullName evidence="5">Cytochrome P450</fullName>
    </recommendedName>
</protein>
<comment type="caution">
    <text evidence="3">The sequence shown here is derived from an EMBL/GenBank/DDBJ whole genome shotgun (WGS) entry which is preliminary data.</text>
</comment>
<gene>
    <name evidence="3" type="ORF">DPMN_098333</name>
</gene>
<accession>A0A9D4R5J7</accession>
<evidence type="ECO:0000256" key="2">
    <source>
        <dbReference type="SAM" id="Phobius"/>
    </source>
</evidence>
<evidence type="ECO:0008006" key="5">
    <source>
        <dbReference type="Google" id="ProtNLM"/>
    </source>
</evidence>
<keyword evidence="4" id="KW-1185">Reference proteome</keyword>
<dbReference type="SUPFAM" id="SSF48264">
    <property type="entry name" value="Cytochrome P450"/>
    <property type="match status" value="1"/>
</dbReference>